<evidence type="ECO:0000313" key="2">
    <source>
        <dbReference type="EMBL" id="MBB4567083.1"/>
    </source>
</evidence>
<keyword evidence="1" id="KW-1133">Transmembrane helix</keyword>
<dbReference type="OrthoDB" id="8455291at2"/>
<comment type="caution">
    <text evidence="2">The sequence shown here is derived from an EMBL/GenBank/DDBJ whole genome shotgun (WGS) entry which is preliminary data.</text>
</comment>
<name>A0A7W6ZQW8_9HYPH</name>
<feature type="transmembrane region" description="Helical" evidence="1">
    <location>
        <begin position="12"/>
        <end position="30"/>
    </location>
</feature>
<proteinExistence type="predicted"/>
<dbReference type="RefSeq" id="WP_028750155.1">
    <property type="nucleotide sequence ID" value="NZ_JACIIG010000002.1"/>
</dbReference>
<dbReference type="Proteomes" id="UP000543836">
    <property type="component" value="Unassembled WGS sequence"/>
</dbReference>
<keyword evidence="1" id="KW-0472">Membrane</keyword>
<dbReference type="GeneID" id="32530720"/>
<reference evidence="2 3" key="1">
    <citation type="submission" date="2020-08" db="EMBL/GenBank/DDBJ databases">
        <title>Genomic Encyclopedia of Type Strains, Phase IV (KMG-V): Genome sequencing to study the core and pangenomes of soil and plant-associated prokaryotes.</title>
        <authorList>
            <person name="Whitman W."/>
        </authorList>
    </citation>
    <scope>NUCLEOTIDE SEQUENCE [LARGE SCALE GENOMIC DNA]</scope>
    <source>
        <strain evidence="2 3">SEMIA 492</strain>
    </source>
</reference>
<gene>
    <name evidence="2" type="ORF">GGE60_001184</name>
</gene>
<dbReference type="EMBL" id="JACIIG010000002">
    <property type="protein sequence ID" value="MBB4567083.1"/>
    <property type="molecule type" value="Genomic_DNA"/>
</dbReference>
<dbReference type="AlphaFoldDB" id="A0A7W6ZQW8"/>
<accession>A0A7W6ZQW8</accession>
<organism evidence="2 3">
    <name type="scientific">Rhizobium leucaenae</name>
    <dbReference type="NCBI Taxonomy" id="29450"/>
    <lineage>
        <taxon>Bacteria</taxon>
        <taxon>Pseudomonadati</taxon>
        <taxon>Pseudomonadota</taxon>
        <taxon>Alphaproteobacteria</taxon>
        <taxon>Hyphomicrobiales</taxon>
        <taxon>Rhizobiaceae</taxon>
        <taxon>Rhizobium/Agrobacterium group</taxon>
        <taxon>Rhizobium</taxon>
    </lineage>
</organism>
<keyword evidence="3" id="KW-1185">Reference proteome</keyword>
<protein>
    <submittedName>
        <fullName evidence="2">Uncharacterized protein</fullName>
    </submittedName>
</protein>
<evidence type="ECO:0000313" key="3">
    <source>
        <dbReference type="Proteomes" id="UP000543836"/>
    </source>
</evidence>
<sequence length="192" mass="20231">MTAEILRFIQSKVLYLVVAGAGLGASWWIGAGDIEAARPLPQVPAVVAADVGNIRPTKDDLLAIGPQQAQSDTSKTAAASTPINLPIPTIIRTASEVATKATSKRRIATPTFESCLPVCESRDPLLASSSEVSYTEPADEYDTAEVIVEPRRPIMASIMNGSEVFAANVEAAALGAYRKGQSALKVVVDPLR</sequence>
<evidence type="ECO:0000256" key="1">
    <source>
        <dbReference type="SAM" id="Phobius"/>
    </source>
</evidence>
<keyword evidence="1" id="KW-0812">Transmembrane</keyword>